<dbReference type="RefSeq" id="WP_197956831.1">
    <property type="nucleotide sequence ID" value="NZ_CP065668.1"/>
</dbReference>
<proteinExistence type="predicted"/>
<organism evidence="2 3">
    <name type="scientific">Delftia acidovorans</name>
    <name type="common">Pseudomonas acidovorans</name>
    <name type="synonym">Comamonas acidovorans</name>
    <dbReference type="NCBI Taxonomy" id="80866"/>
    <lineage>
        <taxon>Bacteria</taxon>
        <taxon>Pseudomonadati</taxon>
        <taxon>Pseudomonadota</taxon>
        <taxon>Betaproteobacteria</taxon>
        <taxon>Burkholderiales</taxon>
        <taxon>Comamonadaceae</taxon>
        <taxon>Delftia</taxon>
    </lineage>
</organism>
<sequence>MRNETAALFDAYTQRQAQLSGVASVARHFNVSPTVQQKLETRMQESSSFLKSINILPVVPQQGEKVGLSLTRPVASRTDTTADGPRKTKDPTGKDKTGYHCLQIDSDTHIKYAMLDAWAHFPDFQVRISDLIAERNALDRIMVGWNGKEAKATTNLTANPLLQDLTKGWLQRLREEAPERVMSSGKVAGKVTVGPNGDYKNLDALAMDAKHSLIDSWHRKHPDLRAICSDDLMHDKLFPIVNNNDLPTERLAADMVVSQMRLGGSQAVTVPFFIDGGLLITPLKNLSIYWQRDARRKAIIDHPAMNQVDFFNSSNDDYVIEDFGACAFVENIEFVE</sequence>
<dbReference type="EMBL" id="CP065668">
    <property type="protein sequence ID" value="QPS10277.1"/>
    <property type="molecule type" value="Genomic_DNA"/>
</dbReference>
<protein>
    <submittedName>
        <fullName evidence="2">Phage major capsid protein, P2 family</fullName>
    </submittedName>
</protein>
<gene>
    <name evidence="2" type="ORF">I6G66_09890</name>
</gene>
<feature type="region of interest" description="Disordered" evidence="1">
    <location>
        <begin position="71"/>
        <end position="97"/>
    </location>
</feature>
<feature type="compositionally biased region" description="Basic and acidic residues" evidence="1">
    <location>
        <begin position="84"/>
        <end position="97"/>
    </location>
</feature>
<accession>A0A7T2S7C6</accession>
<name>A0A7T2S7C6_DELAC</name>
<reference evidence="2 3" key="1">
    <citation type="submission" date="2020-12" db="EMBL/GenBank/DDBJ databases">
        <title>FDA dAtabase for Regulatory Grade micrObial Sequences (FDA-ARGOS): Supporting development and validation of Infectious Disease Dx tests.</title>
        <authorList>
            <person name="Sproer C."/>
            <person name="Gronow S."/>
            <person name="Severitt S."/>
            <person name="Schroder I."/>
            <person name="Tallon L."/>
            <person name="Sadzewicz L."/>
            <person name="Zhao X."/>
            <person name="Boylan J."/>
            <person name="Ott S."/>
            <person name="Bowen H."/>
            <person name="Vavikolanu K."/>
            <person name="Mehta A."/>
            <person name="Aluvathingal J."/>
            <person name="Nadendla S."/>
            <person name="Lowell S."/>
            <person name="Myers T."/>
            <person name="Yan Y."/>
            <person name="Sichtig H."/>
        </authorList>
    </citation>
    <scope>NUCLEOTIDE SEQUENCE [LARGE SCALE GENOMIC DNA]</scope>
    <source>
        <strain evidence="2 3">FDAARGOS_909</strain>
    </source>
</reference>
<dbReference type="Pfam" id="PF05125">
    <property type="entry name" value="Phage_cap_P2"/>
    <property type="match status" value="1"/>
</dbReference>
<dbReference type="AlphaFoldDB" id="A0A7T2S7C6"/>
<dbReference type="Proteomes" id="UP000594778">
    <property type="component" value="Chromosome"/>
</dbReference>
<evidence type="ECO:0000256" key="1">
    <source>
        <dbReference type="SAM" id="MobiDB-lite"/>
    </source>
</evidence>
<dbReference type="InterPro" id="IPR006441">
    <property type="entry name" value="Phage_P2_GpN"/>
</dbReference>
<dbReference type="NCBIfam" id="TIGR01551">
    <property type="entry name" value="major_capsid_P2"/>
    <property type="match status" value="1"/>
</dbReference>
<evidence type="ECO:0000313" key="3">
    <source>
        <dbReference type="Proteomes" id="UP000594778"/>
    </source>
</evidence>
<evidence type="ECO:0000313" key="2">
    <source>
        <dbReference type="EMBL" id="QPS10277.1"/>
    </source>
</evidence>